<comment type="caution">
    <text evidence="1">The sequence shown here is derived from an EMBL/GenBank/DDBJ whole genome shotgun (WGS) entry which is preliminary data.</text>
</comment>
<dbReference type="EMBL" id="JALJOR010000009">
    <property type="protein sequence ID" value="KAK9811261.1"/>
    <property type="molecule type" value="Genomic_DNA"/>
</dbReference>
<sequence length="96" mass="10497">MHSWALRLADLASYRLRQAALLADGYSAICGIACVAAWLRHYGSSLEVHDGQCLHKGRCVMAFEAPCTLIPKTMAARQRLGMVERAQRAGCLPVIV</sequence>
<name>A0AAW1PS27_9CHLO</name>
<protein>
    <submittedName>
        <fullName evidence="1">Uncharacterized protein</fullName>
    </submittedName>
</protein>
<organism evidence="1 2">
    <name type="scientific">[Myrmecia] bisecta</name>
    <dbReference type="NCBI Taxonomy" id="41462"/>
    <lineage>
        <taxon>Eukaryota</taxon>
        <taxon>Viridiplantae</taxon>
        <taxon>Chlorophyta</taxon>
        <taxon>core chlorophytes</taxon>
        <taxon>Trebouxiophyceae</taxon>
        <taxon>Trebouxiales</taxon>
        <taxon>Trebouxiaceae</taxon>
        <taxon>Myrmecia</taxon>
    </lineage>
</organism>
<accession>A0AAW1PS27</accession>
<gene>
    <name evidence="1" type="ORF">WJX72_000763</name>
</gene>
<dbReference type="AlphaFoldDB" id="A0AAW1PS27"/>
<keyword evidence="2" id="KW-1185">Reference proteome</keyword>
<evidence type="ECO:0000313" key="2">
    <source>
        <dbReference type="Proteomes" id="UP001489004"/>
    </source>
</evidence>
<evidence type="ECO:0000313" key="1">
    <source>
        <dbReference type="EMBL" id="KAK9811261.1"/>
    </source>
</evidence>
<reference evidence="1 2" key="1">
    <citation type="journal article" date="2024" name="Nat. Commun.">
        <title>Phylogenomics reveals the evolutionary origins of lichenization in chlorophyte algae.</title>
        <authorList>
            <person name="Puginier C."/>
            <person name="Libourel C."/>
            <person name="Otte J."/>
            <person name="Skaloud P."/>
            <person name="Haon M."/>
            <person name="Grisel S."/>
            <person name="Petersen M."/>
            <person name="Berrin J.G."/>
            <person name="Delaux P.M."/>
            <person name="Dal Grande F."/>
            <person name="Keller J."/>
        </authorList>
    </citation>
    <scope>NUCLEOTIDE SEQUENCE [LARGE SCALE GENOMIC DNA]</scope>
    <source>
        <strain evidence="1 2">SAG 2043</strain>
    </source>
</reference>
<proteinExistence type="predicted"/>
<dbReference type="Proteomes" id="UP001489004">
    <property type="component" value="Unassembled WGS sequence"/>
</dbReference>